<feature type="domain" description="Disease resistance protein At4g27190-like leucine-rich repeats" evidence="8">
    <location>
        <begin position="815"/>
        <end position="934"/>
    </location>
</feature>
<evidence type="ECO:0000256" key="6">
    <source>
        <dbReference type="SAM" id="Coils"/>
    </source>
</evidence>
<accession>A0A2N9GW04</accession>
<evidence type="ECO:0000259" key="8">
    <source>
        <dbReference type="Pfam" id="PF23247"/>
    </source>
</evidence>
<dbReference type="InterPro" id="IPR001611">
    <property type="entry name" value="Leu-rich_rpt"/>
</dbReference>
<feature type="domain" description="Disease resistance protein winged helix" evidence="9">
    <location>
        <begin position="407"/>
        <end position="476"/>
    </location>
</feature>
<sequence length="982" mass="111997">MEKLGSILEMLGPIVEFGKRIWAPISEYYNYHKDAGELMKNLKRKREELECGRSDIELKMGAELFPGKRPKKEVQLWLQNAETIDGEIETIEQEADRVKYSNVRIGKIACMKIQEVEELMNQRGGFGDSFVVDPPISRGDVLPITTIVGESTAKRTLEKIWEHVLGEDFRKIGVNGMGGIGKTTVMKEINNRLLKEIDKFDNVIWVTVSKASNVFKLQNDIARNLDLDLSKYEDVILRAGKLSIALENRKRYVLILDDMWEAFRLEDVGIPEPTPTNGCKLVLTTRSVEVCNKMSCENIKIELLSEEESWNLFLETLGRDVLNTPDLEVTVKEVVKECARLPLAIITIAGSLKNVVHASEWRNALEDLRTSIKGSNNVATTVFERLQFSYKRLKDEKLQHCLLYCALYPEDFKIDRDELIEHLIDEGVIERMKSRQAEFDKGHTMLNKLQNVCLLEGGSHYGGYFVKMHDLIRDMALQIAGPKFMVDLEDFQDEEKWGKDLVKVSLMSNRMSEFPYISPRCPKLSTLLLQENCFVGDIPDSFFVHLHGLNVLGLSHPRISSLPNSVSDLENLTTLRLMDCESLTHVPSLAKLTALRKLDLWKSGIKKIPHGLKMLVNLRYLGLDAPYLKNMPLGILPKLTQLQVLKLNWFTDSSRNGEEIVKLKKLEYFKGRFYDIDHFNTYVGYLEEVRPITVSNYIFVVGKEMAEDIDDFDLVQKGKLVILSECNISLVLLPKDVQTLVICRCDNLRSSLDASFLKHAKELKSIYIWGCEEIGDTLSLCYPFPLQSLESVDLESLDNLRIPFGEERVTSAPAVTPGTFSRLKIFRISNCPNIKKLFTPGLLLNLGNLEEIYIWECKQLEEIIGGVSDDEVEEEAEEIEETGMGSNVIFPKLRILKLDRLPELKTICSSSNVIVSDSPLQLIQIYYCPKLKRLPLSLHLTNGQPSSPPSSLLIAISKHMWELLEWDNHDTKNVLEPRCRFF</sequence>
<dbReference type="PANTHER" id="PTHR33463:SF187">
    <property type="entry name" value="AND NB-ARC DOMAIN DISEASE RESISTANCE PROTEIN, PUTATIVE-RELATED"/>
    <property type="match status" value="1"/>
</dbReference>
<dbReference type="InterPro" id="IPR002182">
    <property type="entry name" value="NB-ARC"/>
</dbReference>
<evidence type="ECO:0000256" key="2">
    <source>
        <dbReference type="ARBA" id="ARBA00022737"/>
    </source>
</evidence>
<evidence type="ECO:0000256" key="3">
    <source>
        <dbReference type="ARBA" id="ARBA00022741"/>
    </source>
</evidence>
<dbReference type="Gene3D" id="3.40.50.300">
    <property type="entry name" value="P-loop containing nucleotide triphosphate hydrolases"/>
    <property type="match status" value="1"/>
</dbReference>
<organism evidence="10">
    <name type="scientific">Fagus sylvatica</name>
    <name type="common">Beechnut</name>
    <dbReference type="NCBI Taxonomy" id="28930"/>
    <lineage>
        <taxon>Eukaryota</taxon>
        <taxon>Viridiplantae</taxon>
        <taxon>Streptophyta</taxon>
        <taxon>Embryophyta</taxon>
        <taxon>Tracheophyta</taxon>
        <taxon>Spermatophyta</taxon>
        <taxon>Magnoliopsida</taxon>
        <taxon>eudicotyledons</taxon>
        <taxon>Gunneridae</taxon>
        <taxon>Pentapetalae</taxon>
        <taxon>rosids</taxon>
        <taxon>fabids</taxon>
        <taxon>Fagales</taxon>
        <taxon>Fagaceae</taxon>
        <taxon>Fagus</taxon>
    </lineage>
</organism>
<name>A0A2N9GW04_FAGSY</name>
<dbReference type="InterPro" id="IPR058922">
    <property type="entry name" value="WHD_DRP"/>
</dbReference>
<dbReference type="Gene3D" id="3.80.10.10">
    <property type="entry name" value="Ribonuclease Inhibitor"/>
    <property type="match status" value="2"/>
</dbReference>
<dbReference type="InterPro" id="IPR042197">
    <property type="entry name" value="Apaf_helical"/>
</dbReference>
<evidence type="ECO:0000313" key="10">
    <source>
        <dbReference type="EMBL" id="SPD03755.1"/>
    </source>
</evidence>
<dbReference type="GO" id="GO:0006952">
    <property type="term" value="P:defense response"/>
    <property type="evidence" value="ECO:0007669"/>
    <property type="project" value="UniProtKB-KW"/>
</dbReference>
<feature type="coiled-coil region" evidence="6">
    <location>
        <begin position="32"/>
        <end position="59"/>
    </location>
</feature>
<dbReference type="FunFam" id="1.10.10.10:FF:000322">
    <property type="entry name" value="Probable disease resistance protein At1g63360"/>
    <property type="match status" value="1"/>
</dbReference>
<dbReference type="GO" id="GO:0043531">
    <property type="term" value="F:ADP binding"/>
    <property type="evidence" value="ECO:0007669"/>
    <property type="project" value="InterPro"/>
</dbReference>
<dbReference type="InterPro" id="IPR050905">
    <property type="entry name" value="Plant_NBS-LRR"/>
</dbReference>
<protein>
    <submittedName>
        <fullName evidence="10">Uncharacterized protein</fullName>
    </submittedName>
</protein>
<keyword evidence="2" id="KW-0677">Repeat</keyword>
<feature type="domain" description="NB-ARC" evidence="7">
    <location>
        <begin position="155"/>
        <end position="315"/>
    </location>
</feature>
<evidence type="ECO:0000259" key="7">
    <source>
        <dbReference type="Pfam" id="PF00931"/>
    </source>
</evidence>
<dbReference type="GO" id="GO:0005524">
    <property type="term" value="F:ATP binding"/>
    <property type="evidence" value="ECO:0007669"/>
    <property type="project" value="UniProtKB-KW"/>
</dbReference>
<evidence type="ECO:0000256" key="1">
    <source>
        <dbReference type="ARBA" id="ARBA00008894"/>
    </source>
</evidence>
<dbReference type="EMBL" id="OIVN01002446">
    <property type="protein sequence ID" value="SPD03755.1"/>
    <property type="molecule type" value="Genomic_DNA"/>
</dbReference>
<dbReference type="PANTHER" id="PTHR33463">
    <property type="entry name" value="NB-ARC DOMAIN-CONTAINING PROTEIN-RELATED"/>
    <property type="match status" value="1"/>
</dbReference>
<keyword evidence="5" id="KW-0067">ATP-binding</keyword>
<dbReference type="InterPro" id="IPR057135">
    <property type="entry name" value="At4g27190-like_LRR"/>
</dbReference>
<keyword evidence="4" id="KW-0611">Plant defense</keyword>
<dbReference type="PRINTS" id="PR00364">
    <property type="entry name" value="DISEASERSIST"/>
</dbReference>
<keyword evidence="3" id="KW-0547">Nucleotide-binding</keyword>
<dbReference type="SUPFAM" id="SSF52540">
    <property type="entry name" value="P-loop containing nucleoside triphosphate hydrolases"/>
    <property type="match status" value="1"/>
</dbReference>
<dbReference type="Pfam" id="PF00931">
    <property type="entry name" value="NB-ARC"/>
    <property type="match status" value="1"/>
</dbReference>
<gene>
    <name evidence="10" type="ORF">FSB_LOCUS31637</name>
</gene>
<comment type="similarity">
    <text evidence="1">Belongs to the disease resistance NB-LRR family.</text>
</comment>
<proteinExistence type="inferred from homology"/>
<evidence type="ECO:0000256" key="4">
    <source>
        <dbReference type="ARBA" id="ARBA00022821"/>
    </source>
</evidence>
<reference evidence="10" key="1">
    <citation type="submission" date="2018-02" db="EMBL/GenBank/DDBJ databases">
        <authorList>
            <person name="Cohen D.B."/>
            <person name="Kent A.D."/>
        </authorList>
    </citation>
    <scope>NUCLEOTIDE SEQUENCE</scope>
</reference>
<dbReference type="Gene3D" id="1.10.8.430">
    <property type="entry name" value="Helical domain of apoptotic protease-activating factors"/>
    <property type="match status" value="1"/>
</dbReference>
<dbReference type="FunFam" id="3.40.50.300:FF:001091">
    <property type="entry name" value="Probable disease resistance protein At1g61300"/>
    <property type="match status" value="1"/>
</dbReference>
<keyword evidence="6" id="KW-0175">Coiled coil</keyword>
<dbReference type="InterPro" id="IPR027417">
    <property type="entry name" value="P-loop_NTPase"/>
</dbReference>
<dbReference type="Pfam" id="PF23247">
    <property type="entry name" value="LRR_RPS2"/>
    <property type="match status" value="1"/>
</dbReference>
<dbReference type="InterPro" id="IPR032675">
    <property type="entry name" value="LRR_dom_sf"/>
</dbReference>
<dbReference type="Pfam" id="PF13855">
    <property type="entry name" value="LRR_8"/>
    <property type="match status" value="1"/>
</dbReference>
<evidence type="ECO:0000256" key="5">
    <source>
        <dbReference type="ARBA" id="ARBA00022840"/>
    </source>
</evidence>
<evidence type="ECO:0000259" key="9">
    <source>
        <dbReference type="Pfam" id="PF23559"/>
    </source>
</evidence>
<dbReference type="SUPFAM" id="SSF52058">
    <property type="entry name" value="L domain-like"/>
    <property type="match status" value="1"/>
</dbReference>
<dbReference type="AlphaFoldDB" id="A0A2N9GW04"/>
<dbReference type="Pfam" id="PF23559">
    <property type="entry name" value="WHD_DRP"/>
    <property type="match status" value="1"/>
</dbReference>